<keyword evidence="8 12" id="KW-0694">RNA-binding</keyword>
<evidence type="ECO:0000256" key="7">
    <source>
        <dbReference type="ARBA" id="ARBA00022691"/>
    </source>
</evidence>
<feature type="binding site" evidence="12">
    <location>
        <position position="279"/>
    </location>
    <ligand>
        <name>S-adenosyl-L-methionine</name>
        <dbReference type="ChEBI" id="CHEBI:59789"/>
    </ligand>
</feature>
<dbReference type="EC" id="2.1.1.176" evidence="4"/>
<organism evidence="14 15">
    <name type="scientific">Allobacillus halotolerans</name>
    <dbReference type="NCBI Taxonomy" id="570278"/>
    <lineage>
        <taxon>Bacteria</taxon>
        <taxon>Bacillati</taxon>
        <taxon>Bacillota</taxon>
        <taxon>Bacilli</taxon>
        <taxon>Bacillales</taxon>
        <taxon>Bacillaceae</taxon>
        <taxon>Allobacillus</taxon>
    </lineage>
</organism>
<dbReference type="InterPro" id="IPR049560">
    <property type="entry name" value="MeTrfase_RsmB-F_NOP2_cat"/>
</dbReference>
<evidence type="ECO:0000313" key="15">
    <source>
        <dbReference type="Proteomes" id="UP000812672"/>
    </source>
</evidence>
<dbReference type="InterPro" id="IPR001678">
    <property type="entry name" value="MeTrfase_RsmB-F_NOP2_dom"/>
</dbReference>
<dbReference type="Pfam" id="PF22458">
    <property type="entry name" value="RsmF-B_ferredox"/>
    <property type="match status" value="1"/>
</dbReference>
<dbReference type="Proteomes" id="UP000812672">
    <property type="component" value="Unassembled WGS sequence"/>
</dbReference>
<gene>
    <name evidence="14" type="primary">rsmB</name>
    <name evidence="14" type="ORF">KQ486_10040</name>
</gene>
<feature type="binding site" evidence="12">
    <location>
        <position position="306"/>
    </location>
    <ligand>
        <name>S-adenosyl-L-methionine</name>
        <dbReference type="ChEBI" id="CHEBI:59789"/>
    </ligand>
</feature>
<comment type="function">
    <text evidence="1">Specifically methylates the cytosine at position 967 (m5C967) of 16S rRNA.</text>
</comment>
<dbReference type="PROSITE" id="PS51686">
    <property type="entry name" value="SAM_MT_RSMB_NOP"/>
    <property type="match status" value="1"/>
</dbReference>
<feature type="domain" description="SAM-dependent MTase RsmB/NOP-type" evidence="13">
    <location>
        <begin position="167"/>
        <end position="444"/>
    </location>
</feature>
<dbReference type="InterPro" id="IPR023267">
    <property type="entry name" value="RCMT"/>
</dbReference>
<dbReference type="PROSITE" id="PS01153">
    <property type="entry name" value="NOL1_NOP2_SUN"/>
    <property type="match status" value="1"/>
</dbReference>
<dbReference type="EMBL" id="JAHLZF010000014">
    <property type="protein sequence ID" value="MBU6081351.1"/>
    <property type="molecule type" value="Genomic_DNA"/>
</dbReference>
<evidence type="ECO:0000256" key="12">
    <source>
        <dbReference type="PROSITE-ProRule" id="PRU01023"/>
    </source>
</evidence>
<reference evidence="14 15" key="1">
    <citation type="journal article" date="2011" name="Int. J. Syst. Evol. Microbiol.">
        <title>Allobacillus halotolerans gen. nov., sp. nov. isolated from shrimp paste.</title>
        <authorList>
            <person name="Sheu S.Y."/>
            <person name="Arun A.B."/>
            <person name="Jiang S.R."/>
            <person name="Young C.C."/>
            <person name="Chen W.M."/>
        </authorList>
    </citation>
    <scope>NUCLEOTIDE SEQUENCE [LARGE SCALE GENOMIC DNA]</scope>
    <source>
        <strain evidence="14 15">LMG 24826</strain>
    </source>
</reference>
<keyword evidence="6 12" id="KW-0808">Transferase</keyword>
<evidence type="ECO:0000256" key="6">
    <source>
        <dbReference type="ARBA" id="ARBA00022679"/>
    </source>
</evidence>
<comment type="subcellular location">
    <subcellularLocation>
        <location evidence="2">Cytoplasm</location>
    </subcellularLocation>
</comment>
<evidence type="ECO:0000313" key="14">
    <source>
        <dbReference type="EMBL" id="MBU6081351.1"/>
    </source>
</evidence>
<feature type="binding site" evidence="12">
    <location>
        <begin position="255"/>
        <end position="261"/>
    </location>
    <ligand>
        <name>S-adenosyl-L-methionine</name>
        <dbReference type="ChEBI" id="CHEBI:59789"/>
    </ligand>
</feature>
<evidence type="ECO:0000256" key="11">
    <source>
        <dbReference type="ARBA" id="ARBA00047283"/>
    </source>
</evidence>
<keyword evidence="15" id="KW-1185">Reference proteome</keyword>
<dbReference type="RefSeq" id="WP_216687539.1">
    <property type="nucleotide sequence ID" value="NZ_CAUPKR010000012.1"/>
</dbReference>
<comment type="similarity">
    <text evidence="3 12">Belongs to the class I-like SAM-binding methyltransferase superfamily. RsmB/NOP family.</text>
</comment>
<proteinExistence type="inferred from homology"/>
<evidence type="ECO:0000256" key="4">
    <source>
        <dbReference type="ARBA" id="ARBA00012140"/>
    </source>
</evidence>
<dbReference type="NCBIfam" id="TIGR00563">
    <property type="entry name" value="rsmB"/>
    <property type="match status" value="1"/>
</dbReference>
<feature type="binding site" evidence="12">
    <location>
        <position position="325"/>
    </location>
    <ligand>
        <name>S-adenosyl-L-methionine</name>
        <dbReference type="ChEBI" id="CHEBI:59789"/>
    </ligand>
</feature>
<dbReference type="InterPro" id="IPR054728">
    <property type="entry name" value="RsmB-like_ferredoxin"/>
</dbReference>
<dbReference type="Pfam" id="PF01189">
    <property type="entry name" value="Methyltr_RsmB-F"/>
    <property type="match status" value="1"/>
</dbReference>
<evidence type="ECO:0000256" key="10">
    <source>
        <dbReference type="ARBA" id="ARBA00031088"/>
    </source>
</evidence>
<dbReference type="InterPro" id="IPR018314">
    <property type="entry name" value="RsmB/NOL1/NOP2-like_CS"/>
</dbReference>
<name>A0ABS6GQH1_9BACI</name>
<comment type="catalytic activity">
    <reaction evidence="11">
        <text>cytidine(967) in 16S rRNA + S-adenosyl-L-methionine = 5-methylcytidine(967) in 16S rRNA + S-adenosyl-L-homocysteine + H(+)</text>
        <dbReference type="Rhea" id="RHEA:42748"/>
        <dbReference type="Rhea" id="RHEA-COMP:10219"/>
        <dbReference type="Rhea" id="RHEA-COMP:10220"/>
        <dbReference type="ChEBI" id="CHEBI:15378"/>
        <dbReference type="ChEBI" id="CHEBI:57856"/>
        <dbReference type="ChEBI" id="CHEBI:59789"/>
        <dbReference type="ChEBI" id="CHEBI:74483"/>
        <dbReference type="ChEBI" id="CHEBI:82748"/>
        <dbReference type="EC" id="2.1.1.176"/>
    </reaction>
</comment>
<evidence type="ECO:0000256" key="1">
    <source>
        <dbReference type="ARBA" id="ARBA00002724"/>
    </source>
</evidence>
<evidence type="ECO:0000256" key="8">
    <source>
        <dbReference type="ARBA" id="ARBA00022884"/>
    </source>
</evidence>
<dbReference type="NCBIfam" id="NF011494">
    <property type="entry name" value="PRK14902.1"/>
    <property type="match status" value="1"/>
</dbReference>
<keyword evidence="5 12" id="KW-0489">Methyltransferase</keyword>
<dbReference type="GO" id="GO:0008168">
    <property type="term" value="F:methyltransferase activity"/>
    <property type="evidence" value="ECO:0007669"/>
    <property type="project" value="UniProtKB-KW"/>
</dbReference>
<accession>A0ABS6GQH1</accession>
<dbReference type="PANTHER" id="PTHR22807">
    <property type="entry name" value="NOP2 YEAST -RELATED NOL1/NOP2/FMU SUN DOMAIN-CONTAINING"/>
    <property type="match status" value="1"/>
</dbReference>
<protein>
    <recommendedName>
        <fullName evidence="4">16S rRNA (cytosine(967)-C(5))-methyltransferase</fullName>
        <ecNumber evidence="4">2.1.1.176</ecNumber>
    </recommendedName>
    <alternativeName>
        <fullName evidence="9">16S rRNA m5C967 methyltransferase</fullName>
    </alternativeName>
    <alternativeName>
        <fullName evidence="10">rRNA (cytosine-C(5)-)-methyltransferase RsmB</fullName>
    </alternativeName>
</protein>
<evidence type="ECO:0000259" key="13">
    <source>
        <dbReference type="PROSITE" id="PS51686"/>
    </source>
</evidence>
<evidence type="ECO:0000256" key="5">
    <source>
        <dbReference type="ARBA" id="ARBA00022603"/>
    </source>
</evidence>
<comment type="caution">
    <text evidence="14">The sequence shown here is derived from an EMBL/GenBank/DDBJ whole genome shotgun (WGS) entry which is preliminary data.</text>
</comment>
<feature type="active site" description="Nucleophile" evidence="12">
    <location>
        <position position="378"/>
    </location>
</feature>
<sequence length="445" mass="50812">MKNVREVSLDLLMKVGDQGGFSHLLINQAIQKNQLSQEDKNLMTELVYGSLQRKLTLEYFINHFTKNKKIDSWVSWLLMLSFYQMIYLDRIPDHAVINEAVNISKRRGHKGISGFVNGVLRNLQRQGPPDINNIQDPVKRLSIQTSHPAWLVKRWVDSYGYEITEKMCWSNIDRKNVSVRVHPLRTTREKAQSFLSKEAIETRPSQLSEQGLVVTSGNVLNSHLFPDQLTIQDETSMLVSEMVNPEPGMTVLDACSAPGGKTTHLAEKMNNEGSIHAYDLHEKKVKLVAERAKQLGLSMIETGAMDSRQLMNRFENFTFDRILLDAPCSGLGVLRSKPDIKYAKKEEDILSLAKIQKELLHAVLPLLNQDGKLVYSTCTVDRQENDKLIAQVLKEMDEFEIDQSFFDELPESCKELSGLTPYGLQLFPHDFEADGFFMTRIKRKK</sequence>
<keyword evidence="7 12" id="KW-0949">S-adenosyl-L-methionine</keyword>
<evidence type="ECO:0000256" key="9">
    <source>
        <dbReference type="ARBA" id="ARBA00030399"/>
    </source>
</evidence>
<dbReference type="GO" id="GO:0032259">
    <property type="term" value="P:methylation"/>
    <property type="evidence" value="ECO:0007669"/>
    <property type="project" value="UniProtKB-KW"/>
</dbReference>
<evidence type="ECO:0000256" key="3">
    <source>
        <dbReference type="ARBA" id="ARBA00007494"/>
    </source>
</evidence>
<dbReference type="InterPro" id="IPR004573">
    <property type="entry name" value="rRNA_ssu_MeTfrase_B"/>
</dbReference>
<dbReference type="PANTHER" id="PTHR22807:SF53">
    <property type="entry name" value="RIBOSOMAL RNA SMALL SUBUNIT METHYLTRANSFERASE B-RELATED"/>
    <property type="match status" value="1"/>
</dbReference>
<evidence type="ECO:0000256" key="2">
    <source>
        <dbReference type="ARBA" id="ARBA00004496"/>
    </source>
</evidence>
<dbReference type="InterPro" id="IPR006027">
    <property type="entry name" value="NusB_RsmB_TIM44"/>
</dbReference>
<dbReference type="Pfam" id="PF01029">
    <property type="entry name" value="NusB"/>
    <property type="match status" value="1"/>
</dbReference>